<proteinExistence type="predicted"/>
<keyword evidence="1" id="KW-0694">RNA-binding</keyword>
<organism evidence="3 4">
    <name type="scientific">Bombilactobacillus apium</name>
    <dbReference type="NCBI Taxonomy" id="2675299"/>
    <lineage>
        <taxon>Bacteria</taxon>
        <taxon>Bacillati</taxon>
        <taxon>Bacillota</taxon>
        <taxon>Bacilli</taxon>
        <taxon>Lactobacillales</taxon>
        <taxon>Lactobacillaceae</taxon>
        <taxon>Bombilactobacillus</taxon>
    </lineage>
</organism>
<dbReference type="InterPro" id="IPR040591">
    <property type="entry name" value="RqcP2_RBD"/>
</dbReference>
<reference evidence="3 4" key="1">
    <citation type="submission" date="2020-06" db="EMBL/GenBank/DDBJ databases">
        <authorList>
            <person name="Kang J."/>
        </authorList>
    </citation>
    <scope>NUCLEOTIDE SEQUENCE [LARGE SCALE GENOMIC DNA]</scope>
    <source>
        <strain evidence="3 4">DCY120</strain>
    </source>
</reference>
<dbReference type="PANTHER" id="PTHR13633:SF3">
    <property type="entry name" value="MITOCHONDRIAL TRANSCRIPTION RESCUE FACTOR 1"/>
    <property type="match status" value="1"/>
</dbReference>
<dbReference type="InterPro" id="IPR036986">
    <property type="entry name" value="S4_RNA-bd_sf"/>
</dbReference>
<gene>
    <name evidence="3" type="ORF">HU830_00465</name>
</gene>
<dbReference type="Pfam" id="PF01479">
    <property type="entry name" value="S4"/>
    <property type="match status" value="1"/>
</dbReference>
<feature type="domain" description="RNA-binding S4" evidence="2">
    <location>
        <begin position="174"/>
        <end position="231"/>
    </location>
</feature>
<accession>A0A850R516</accession>
<comment type="caution">
    <text evidence="3">The sequence shown here is derived from an EMBL/GenBank/DDBJ whole genome shotgun (WGS) entry which is preliminary data.</text>
</comment>
<dbReference type="Gene3D" id="3.30.70.330">
    <property type="match status" value="1"/>
</dbReference>
<evidence type="ECO:0000313" key="3">
    <source>
        <dbReference type="EMBL" id="NVY95682.1"/>
    </source>
</evidence>
<keyword evidence="4" id="KW-1185">Reference proteome</keyword>
<dbReference type="InterPro" id="IPR012677">
    <property type="entry name" value="Nucleotide-bd_a/b_plait_sf"/>
</dbReference>
<dbReference type="CDD" id="cd00165">
    <property type="entry name" value="S4"/>
    <property type="match status" value="1"/>
</dbReference>
<dbReference type="Pfam" id="PF17774">
    <property type="entry name" value="YlmH_RBD"/>
    <property type="match status" value="1"/>
</dbReference>
<dbReference type="GO" id="GO:0003723">
    <property type="term" value="F:RNA binding"/>
    <property type="evidence" value="ECO:0007669"/>
    <property type="project" value="UniProtKB-KW"/>
</dbReference>
<dbReference type="InterPro" id="IPR002942">
    <property type="entry name" value="S4_RNA-bd"/>
</dbReference>
<dbReference type="SMART" id="SM00363">
    <property type="entry name" value="S4"/>
    <property type="match status" value="1"/>
</dbReference>
<protein>
    <submittedName>
        <fullName evidence="3">RNA-binding protein</fullName>
    </submittedName>
</protein>
<dbReference type="EMBL" id="JABZEC010000001">
    <property type="protein sequence ID" value="NVY95682.1"/>
    <property type="molecule type" value="Genomic_DNA"/>
</dbReference>
<dbReference type="PROSITE" id="PS50889">
    <property type="entry name" value="S4"/>
    <property type="match status" value="1"/>
</dbReference>
<dbReference type="Gene3D" id="3.30.1370.160">
    <property type="match status" value="1"/>
</dbReference>
<evidence type="ECO:0000259" key="2">
    <source>
        <dbReference type="SMART" id="SM00363"/>
    </source>
</evidence>
<name>A0A850R516_9LACO</name>
<dbReference type="Gene3D" id="3.10.290.10">
    <property type="entry name" value="RNA-binding S4 domain"/>
    <property type="match status" value="1"/>
</dbReference>
<dbReference type="RefSeq" id="WP_176941853.1">
    <property type="nucleotide sequence ID" value="NZ_JABZEC010000001.1"/>
</dbReference>
<evidence type="ECO:0000256" key="1">
    <source>
        <dbReference type="PROSITE-ProRule" id="PRU00182"/>
    </source>
</evidence>
<dbReference type="PANTHER" id="PTHR13633">
    <property type="entry name" value="MITOCHONDRIAL TRANSCRIPTION RESCUE FACTOR 1"/>
    <property type="match status" value="1"/>
</dbReference>
<evidence type="ECO:0000313" key="4">
    <source>
        <dbReference type="Proteomes" id="UP000563523"/>
    </source>
</evidence>
<dbReference type="Proteomes" id="UP000563523">
    <property type="component" value="Unassembled WGS sequence"/>
</dbReference>
<sequence>MGSLTNEQQQLQTLIQNAARYDSPQLSAFLDPKQQQNAAELLNGYPQLTSSFFGGYPQAQRQRLLIQPDYFATLDLDWKIQLFEIKFNQKFIKLHHNQILGKLMNLGLARGVFGDIITDGQRWQFFAIQQFQTLLIQEVQQIGPYPVHVITLDLQQQLQVRDNAELSTLVVASLRLDSIVATGFHLTRQQAKKLIRSGQVLLNGEYQRQVDTTLTRGDIVSCHRCGQLMLVEILGMTATQKYKIYTRIHRL</sequence>
<dbReference type="SUPFAM" id="SSF55174">
    <property type="entry name" value="Alpha-L RNA-binding motif"/>
    <property type="match status" value="1"/>
</dbReference>
<dbReference type="AlphaFoldDB" id="A0A850R516"/>